<accession>A0AAW1R6J2</accession>
<sequence length="197" mass="22160">MCGAALYSGLTSEKQLSGYSCDPSSPQMASVREELEANLRDVEHDLRATQDPEETHKWRAERRKLQTELRKLQRPTGPRKLTLAGLLLVALPSMYYSHALSTTQTKSGYAAKPAQVLEWASFATDVATFHATLDDADEIYTTLATRTNLPGRLRNVMQSEESVRSYIEQYVCRPLEDVPTPAPYSAHLFAQHTMWRG</sequence>
<dbReference type="AlphaFoldDB" id="A0AAW1R6J2"/>
<name>A0AAW1R6J2_9CHLO</name>
<dbReference type="EMBL" id="JALJOR010000001">
    <property type="protein sequence ID" value="KAK9829364.1"/>
    <property type="molecule type" value="Genomic_DNA"/>
</dbReference>
<dbReference type="Proteomes" id="UP001489004">
    <property type="component" value="Unassembled WGS sequence"/>
</dbReference>
<protein>
    <submittedName>
        <fullName evidence="1">Uncharacterized protein</fullName>
    </submittedName>
</protein>
<evidence type="ECO:0000313" key="1">
    <source>
        <dbReference type="EMBL" id="KAK9829364.1"/>
    </source>
</evidence>
<proteinExistence type="predicted"/>
<comment type="caution">
    <text evidence="1">The sequence shown here is derived from an EMBL/GenBank/DDBJ whole genome shotgun (WGS) entry which is preliminary data.</text>
</comment>
<gene>
    <name evidence="1" type="ORF">WJX72_005416</name>
</gene>
<organism evidence="1 2">
    <name type="scientific">[Myrmecia] bisecta</name>
    <dbReference type="NCBI Taxonomy" id="41462"/>
    <lineage>
        <taxon>Eukaryota</taxon>
        <taxon>Viridiplantae</taxon>
        <taxon>Chlorophyta</taxon>
        <taxon>core chlorophytes</taxon>
        <taxon>Trebouxiophyceae</taxon>
        <taxon>Trebouxiales</taxon>
        <taxon>Trebouxiaceae</taxon>
        <taxon>Myrmecia</taxon>
    </lineage>
</organism>
<keyword evidence="2" id="KW-1185">Reference proteome</keyword>
<evidence type="ECO:0000313" key="2">
    <source>
        <dbReference type="Proteomes" id="UP001489004"/>
    </source>
</evidence>
<reference evidence="1 2" key="1">
    <citation type="journal article" date="2024" name="Nat. Commun.">
        <title>Phylogenomics reveals the evolutionary origins of lichenization in chlorophyte algae.</title>
        <authorList>
            <person name="Puginier C."/>
            <person name="Libourel C."/>
            <person name="Otte J."/>
            <person name="Skaloud P."/>
            <person name="Haon M."/>
            <person name="Grisel S."/>
            <person name="Petersen M."/>
            <person name="Berrin J.G."/>
            <person name="Delaux P.M."/>
            <person name="Dal Grande F."/>
            <person name="Keller J."/>
        </authorList>
    </citation>
    <scope>NUCLEOTIDE SEQUENCE [LARGE SCALE GENOMIC DNA]</scope>
    <source>
        <strain evidence="1 2">SAG 2043</strain>
    </source>
</reference>